<dbReference type="GO" id="GO:0036009">
    <property type="term" value="F:protein-glutamine N-methyltransferase activity"/>
    <property type="evidence" value="ECO:0007669"/>
    <property type="project" value="UniProtKB-UniRule"/>
</dbReference>
<dbReference type="GO" id="GO:0032259">
    <property type="term" value="P:methylation"/>
    <property type="evidence" value="ECO:0007669"/>
    <property type="project" value="UniProtKB-KW"/>
</dbReference>
<keyword evidence="6" id="KW-0689">Ribosomal protein</keyword>
<dbReference type="InterPro" id="IPR002052">
    <property type="entry name" value="DNA_methylase_N6_adenine_CS"/>
</dbReference>
<comment type="function">
    <text evidence="4">Methylates ribosomal protein uL3 on a specific glutamine residue.</text>
</comment>
<proteinExistence type="inferred from homology"/>
<keyword evidence="1 4" id="KW-0489">Methyltransferase</keyword>
<keyword evidence="6" id="KW-0687">Ribonucleoprotein</keyword>
<dbReference type="InterPro" id="IPR017127">
    <property type="entry name" value="Ribosome_uL3_MTase"/>
</dbReference>
<sequence>MNMTNNASQAGAHGNATSAIAADAAQELLTLRDLVRYGVSRFRAANLVFGHGSDNAWDEAAYLALHTLNLPADTLEPFLDARLLPAERNAVLDIYRRRIDERLPAPYLTGEALLQGYRFRVDERVIVPRSPIAEWLVQGLTPWLDDPESVTRALDLCTGSACLAILAAHAFPQAHVDAVDLSADALEVARANVDDYGLQDRLSLYQGDLYQPLPQDARYQVIISNPPYVNEDSMGALPQEFRHEPRGALAGGDDGMDLVRTIIGQAPRYLDNNGILVLEIGHEHDHFARAFPGLEPIWLDTASGLHPIMLLTRDQLTT</sequence>
<gene>
    <name evidence="4" type="primary">prmB</name>
    <name evidence="6" type="ORF">EV679_1750</name>
</gene>
<dbReference type="GO" id="GO:0005840">
    <property type="term" value="C:ribosome"/>
    <property type="evidence" value="ECO:0007669"/>
    <property type="project" value="UniProtKB-KW"/>
</dbReference>
<dbReference type="Proteomes" id="UP000292039">
    <property type="component" value="Unassembled WGS sequence"/>
</dbReference>
<dbReference type="NCBIfam" id="TIGR00536">
    <property type="entry name" value="hemK_fam"/>
    <property type="match status" value="1"/>
</dbReference>
<evidence type="ECO:0000256" key="4">
    <source>
        <dbReference type="HAMAP-Rule" id="MF_02125"/>
    </source>
</evidence>
<dbReference type="AlphaFoldDB" id="A0A4Q7MR84"/>
<comment type="catalytic activity">
    <reaction evidence="4">
        <text>L-glutaminyl-[ribosomal protein uL3] + S-adenosyl-L-methionine = N(5)-methyl-L-glutaminyl-[ribosomal protein uL3] + S-adenosyl-L-homocysteine + H(+)</text>
        <dbReference type="Rhea" id="RHEA:45020"/>
        <dbReference type="Rhea" id="RHEA-COMP:11063"/>
        <dbReference type="Rhea" id="RHEA-COMP:11064"/>
        <dbReference type="ChEBI" id="CHEBI:15378"/>
        <dbReference type="ChEBI" id="CHEBI:30011"/>
        <dbReference type="ChEBI" id="CHEBI:57856"/>
        <dbReference type="ChEBI" id="CHEBI:59789"/>
        <dbReference type="ChEBI" id="CHEBI:61891"/>
        <dbReference type="EC" id="2.1.1.298"/>
    </reaction>
</comment>
<dbReference type="PROSITE" id="PS00092">
    <property type="entry name" value="N6_MTASE"/>
    <property type="match status" value="1"/>
</dbReference>
<dbReference type="InterPro" id="IPR007848">
    <property type="entry name" value="Small_mtfrase_dom"/>
</dbReference>
<accession>A0A4Q7MR84</accession>
<dbReference type="Pfam" id="PF05175">
    <property type="entry name" value="MTS"/>
    <property type="match status" value="1"/>
</dbReference>
<protein>
    <recommendedName>
        <fullName evidence="4">Ribosomal protein uL3 glutamine methyltransferase</fullName>
        <shortName evidence="4">uL3 MTase</shortName>
        <ecNumber evidence="4">2.1.1.298</ecNumber>
    </recommendedName>
    <alternativeName>
        <fullName evidence="4">N5-glutamine methyltransferase PrmB</fullName>
    </alternativeName>
</protein>
<dbReference type="InterPro" id="IPR029063">
    <property type="entry name" value="SAM-dependent_MTases_sf"/>
</dbReference>
<evidence type="ECO:0000256" key="1">
    <source>
        <dbReference type="ARBA" id="ARBA00022603"/>
    </source>
</evidence>
<feature type="domain" description="Methyltransferase small" evidence="5">
    <location>
        <begin position="150"/>
        <end position="239"/>
    </location>
</feature>
<comment type="similarity">
    <text evidence="4">Belongs to the protein N5-glutamine methyltransferase family. PrmB subfamily.</text>
</comment>
<name>A0A4Q7MR84_9BURK</name>
<dbReference type="GO" id="GO:0005829">
    <property type="term" value="C:cytosol"/>
    <property type="evidence" value="ECO:0007669"/>
    <property type="project" value="TreeGrafter"/>
</dbReference>
<dbReference type="GO" id="GO:0003676">
    <property type="term" value="F:nucleic acid binding"/>
    <property type="evidence" value="ECO:0007669"/>
    <property type="project" value="InterPro"/>
</dbReference>
<dbReference type="InterPro" id="IPR004556">
    <property type="entry name" value="HemK-like"/>
</dbReference>
<evidence type="ECO:0000256" key="3">
    <source>
        <dbReference type="ARBA" id="ARBA00022691"/>
    </source>
</evidence>
<evidence type="ECO:0000313" key="6">
    <source>
        <dbReference type="EMBL" id="RZS70346.1"/>
    </source>
</evidence>
<dbReference type="PANTHER" id="PTHR47806">
    <property type="entry name" value="50S RIBOSOMAL PROTEIN L3 GLUTAMINE METHYLTRANSFERASE"/>
    <property type="match status" value="1"/>
</dbReference>
<dbReference type="HAMAP" id="MF_02125">
    <property type="entry name" value="L3_methyltr_PrmB"/>
    <property type="match status" value="1"/>
</dbReference>
<comment type="caution">
    <text evidence="6">The sequence shown here is derived from an EMBL/GenBank/DDBJ whole genome shotgun (WGS) entry which is preliminary data.</text>
</comment>
<evidence type="ECO:0000259" key="5">
    <source>
        <dbReference type="Pfam" id="PF05175"/>
    </source>
</evidence>
<dbReference type="PANTHER" id="PTHR47806:SF1">
    <property type="entry name" value="RIBOSOMAL PROTEIN UL3 GLUTAMINE METHYLTRANSFERASE"/>
    <property type="match status" value="1"/>
</dbReference>
<evidence type="ECO:0000256" key="2">
    <source>
        <dbReference type="ARBA" id="ARBA00022679"/>
    </source>
</evidence>
<dbReference type="NCBIfam" id="TIGR03533">
    <property type="entry name" value="L3_gln_methyl"/>
    <property type="match status" value="1"/>
</dbReference>
<dbReference type="SUPFAM" id="SSF53335">
    <property type="entry name" value="S-adenosyl-L-methionine-dependent methyltransferases"/>
    <property type="match status" value="1"/>
</dbReference>
<evidence type="ECO:0000313" key="7">
    <source>
        <dbReference type="Proteomes" id="UP000292039"/>
    </source>
</evidence>
<dbReference type="EC" id="2.1.1.298" evidence="4"/>
<dbReference type="PIRSF" id="PIRSF037167">
    <property type="entry name" value="Mtase_YfcB_prd"/>
    <property type="match status" value="1"/>
</dbReference>
<keyword evidence="2 4" id="KW-0808">Transferase</keyword>
<reference evidence="6 7" key="1">
    <citation type="submission" date="2019-02" db="EMBL/GenBank/DDBJ databases">
        <title>Genomic Encyclopedia of Type Strains, Phase IV (KMG-IV): sequencing the most valuable type-strain genomes for metagenomic binning, comparative biology and taxonomic classification.</title>
        <authorList>
            <person name="Goeker M."/>
        </authorList>
    </citation>
    <scope>NUCLEOTIDE SEQUENCE [LARGE SCALE GENOMIC DNA]</scope>
    <source>
        <strain evidence="6 7">DSM 16618</strain>
    </source>
</reference>
<dbReference type="EMBL" id="SGWZ01000002">
    <property type="protein sequence ID" value="RZS70346.1"/>
    <property type="molecule type" value="Genomic_DNA"/>
</dbReference>
<dbReference type="CDD" id="cd02440">
    <property type="entry name" value="AdoMet_MTases"/>
    <property type="match status" value="1"/>
</dbReference>
<keyword evidence="3 4" id="KW-0949">S-adenosyl-L-methionine</keyword>
<organism evidence="6 7">
    <name type="scientific">Kerstersia gyiorum</name>
    <dbReference type="NCBI Taxonomy" id="206506"/>
    <lineage>
        <taxon>Bacteria</taxon>
        <taxon>Pseudomonadati</taxon>
        <taxon>Pseudomonadota</taxon>
        <taxon>Betaproteobacteria</taxon>
        <taxon>Burkholderiales</taxon>
        <taxon>Alcaligenaceae</taxon>
        <taxon>Kerstersia</taxon>
    </lineage>
</organism>
<dbReference type="Gene3D" id="3.40.50.150">
    <property type="entry name" value="Vaccinia Virus protein VP39"/>
    <property type="match status" value="1"/>
</dbReference>